<feature type="region of interest" description="Disordered" evidence="2">
    <location>
        <begin position="109"/>
        <end position="133"/>
    </location>
</feature>
<dbReference type="AlphaFoldDB" id="A0ABD3NJF1"/>
<evidence type="ECO:0000256" key="1">
    <source>
        <dbReference type="SAM" id="Coils"/>
    </source>
</evidence>
<sequence length="290" mass="32895">MPSTAEYPLPKKARLSAPPAPPIHSTQELTTAQLYALSTRKHRDAARLAVHRARTERDRADLTHVQAQRWLQEANDNLTKMEDELREAQNEYLEARSLTARLMAGTAMTLEESEEENDVEENGSERPKSGRVGQKYKRAPLITDLLVEMARSGELVGGKKLHEANVDINERDRTKFVNAMVLVEELWTEEEELFLRSPPQEIAESIEELKIITAAIGERCLVKLNEWEGRDDPTPTPHQKPSIVSVGIRARKAFLDREMKKEVSEGVNGAEERKEEVDVEKEEIQVGEEV</sequence>
<gene>
    <name evidence="3" type="ORF">HJC23_013996</name>
</gene>
<feature type="compositionally biased region" description="Acidic residues" evidence="2">
    <location>
        <begin position="111"/>
        <end position="122"/>
    </location>
</feature>
<feature type="coiled-coil region" evidence="1">
    <location>
        <begin position="64"/>
        <end position="98"/>
    </location>
</feature>
<evidence type="ECO:0000313" key="4">
    <source>
        <dbReference type="Proteomes" id="UP001516023"/>
    </source>
</evidence>
<feature type="region of interest" description="Disordered" evidence="2">
    <location>
        <begin position="1"/>
        <end position="23"/>
    </location>
</feature>
<accession>A0ABD3NJF1</accession>
<name>A0ABD3NJF1_9STRA</name>
<dbReference type="EMBL" id="JABMIG020000559">
    <property type="protein sequence ID" value="KAL3775076.1"/>
    <property type="molecule type" value="Genomic_DNA"/>
</dbReference>
<reference evidence="3 4" key="1">
    <citation type="journal article" date="2020" name="G3 (Bethesda)">
        <title>Improved Reference Genome for Cyclotella cryptica CCMP332, a Model for Cell Wall Morphogenesis, Salinity Adaptation, and Lipid Production in Diatoms (Bacillariophyta).</title>
        <authorList>
            <person name="Roberts W.R."/>
            <person name="Downey K.M."/>
            <person name="Ruck E.C."/>
            <person name="Traller J.C."/>
            <person name="Alverson A.J."/>
        </authorList>
    </citation>
    <scope>NUCLEOTIDE SEQUENCE [LARGE SCALE GENOMIC DNA]</scope>
    <source>
        <strain evidence="3 4">CCMP332</strain>
    </source>
</reference>
<comment type="caution">
    <text evidence="3">The sequence shown here is derived from an EMBL/GenBank/DDBJ whole genome shotgun (WGS) entry which is preliminary data.</text>
</comment>
<feature type="compositionally biased region" description="Acidic residues" evidence="2">
    <location>
        <begin position="277"/>
        <end position="290"/>
    </location>
</feature>
<keyword evidence="4" id="KW-1185">Reference proteome</keyword>
<evidence type="ECO:0000256" key="2">
    <source>
        <dbReference type="SAM" id="MobiDB-lite"/>
    </source>
</evidence>
<proteinExistence type="predicted"/>
<evidence type="ECO:0000313" key="3">
    <source>
        <dbReference type="EMBL" id="KAL3775076.1"/>
    </source>
</evidence>
<feature type="compositionally biased region" description="Basic and acidic residues" evidence="2">
    <location>
        <begin position="261"/>
        <end position="276"/>
    </location>
</feature>
<protein>
    <submittedName>
        <fullName evidence="3">Uncharacterized protein</fullName>
    </submittedName>
</protein>
<keyword evidence="1" id="KW-0175">Coiled coil</keyword>
<feature type="region of interest" description="Disordered" evidence="2">
    <location>
        <begin position="261"/>
        <end position="290"/>
    </location>
</feature>
<dbReference type="Proteomes" id="UP001516023">
    <property type="component" value="Unassembled WGS sequence"/>
</dbReference>
<organism evidence="3 4">
    <name type="scientific">Cyclotella cryptica</name>
    <dbReference type="NCBI Taxonomy" id="29204"/>
    <lineage>
        <taxon>Eukaryota</taxon>
        <taxon>Sar</taxon>
        <taxon>Stramenopiles</taxon>
        <taxon>Ochrophyta</taxon>
        <taxon>Bacillariophyta</taxon>
        <taxon>Coscinodiscophyceae</taxon>
        <taxon>Thalassiosirophycidae</taxon>
        <taxon>Stephanodiscales</taxon>
        <taxon>Stephanodiscaceae</taxon>
        <taxon>Cyclotella</taxon>
    </lineage>
</organism>